<evidence type="ECO:0000313" key="1">
    <source>
        <dbReference type="EMBL" id="EOK10129.1"/>
    </source>
</evidence>
<name>R3KNN9_ENTFL</name>
<sequence length="26" mass="2795">GLDSYAGIFGEPLDRLQIGISQSNPF</sequence>
<reference evidence="1 2" key="1">
    <citation type="submission" date="2013-02" db="EMBL/GenBank/DDBJ databases">
        <title>The Genome Sequence of Enterococcus faecalis ATCC_6055.</title>
        <authorList>
            <consortium name="The Broad Institute Genome Sequencing Platform"/>
            <consortium name="The Broad Institute Genome Sequencing Center for Infectious Disease"/>
            <person name="Earl A.M."/>
            <person name="Gilmore M.S."/>
            <person name="Lebreton F."/>
            <person name="Walker B."/>
            <person name="Young S.K."/>
            <person name="Zeng Q."/>
            <person name="Gargeya S."/>
            <person name="Fitzgerald M."/>
            <person name="Haas B."/>
            <person name="Abouelleil A."/>
            <person name="Alvarado L."/>
            <person name="Arachchi H.M."/>
            <person name="Berlin A.M."/>
            <person name="Chapman S.B."/>
            <person name="Dewar J."/>
            <person name="Goldberg J."/>
            <person name="Griggs A."/>
            <person name="Gujja S."/>
            <person name="Hansen M."/>
            <person name="Howarth C."/>
            <person name="Imamovic A."/>
            <person name="Larimer J."/>
            <person name="McCowan C."/>
            <person name="Murphy C."/>
            <person name="Neiman D."/>
            <person name="Pearson M."/>
            <person name="Priest M."/>
            <person name="Roberts A."/>
            <person name="Saif S."/>
            <person name="Shea T."/>
            <person name="Sisk P."/>
            <person name="Sykes S."/>
            <person name="Wortman J."/>
            <person name="Nusbaum C."/>
            <person name="Birren B."/>
        </authorList>
    </citation>
    <scope>NUCLEOTIDE SEQUENCE [LARGE SCALE GENOMIC DNA]</scope>
    <source>
        <strain evidence="1 2">ATCC 6055</strain>
    </source>
</reference>
<comment type="caution">
    <text evidence="1">The sequence shown here is derived from an EMBL/GenBank/DDBJ whole genome shotgun (WGS) entry which is preliminary data.</text>
</comment>
<gene>
    <name evidence="1" type="ORF">WOU_02620</name>
</gene>
<dbReference type="AlphaFoldDB" id="R3KNN9"/>
<feature type="non-terminal residue" evidence="1">
    <location>
        <position position="1"/>
    </location>
</feature>
<evidence type="ECO:0000313" key="2">
    <source>
        <dbReference type="Proteomes" id="UP000013638"/>
    </source>
</evidence>
<proteinExistence type="predicted"/>
<protein>
    <submittedName>
        <fullName evidence="1">Uncharacterized protein</fullName>
    </submittedName>
</protein>
<accession>R3KNN9</accession>
<dbReference type="Proteomes" id="UP000013638">
    <property type="component" value="Unassembled WGS sequence"/>
</dbReference>
<dbReference type="EMBL" id="ASDZ01000032">
    <property type="protein sequence ID" value="EOK10129.1"/>
    <property type="molecule type" value="Genomic_DNA"/>
</dbReference>
<dbReference type="HOGENOM" id="CLU_3417909_0_0_9"/>
<organism evidence="1 2">
    <name type="scientific">Enterococcus faecalis ATCC 6055</name>
    <dbReference type="NCBI Taxonomy" id="1169311"/>
    <lineage>
        <taxon>Bacteria</taxon>
        <taxon>Bacillati</taxon>
        <taxon>Bacillota</taxon>
        <taxon>Bacilli</taxon>
        <taxon>Lactobacillales</taxon>
        <taxon>Enterococcaceae</taxon>
        <taxon>Enterococcus</taxon>
    </lineage>
</organism>